<dbReference type="EMBL" id="JAAAHW010010051">
    <property type="protein sequence ID" value="KAF9931544.1"/>
    <property type="molecule type" value="Genomic_DNA"/>
</dbReference>
<organism evidence="1 2">
    <name type="scientific">Modicella reniformis</name>
    <dbReference type="NCBI Taxonomy" id="1440133"/>
    <lineage>
        <taxon>Eukaryota</taxon>
        <taxon>Fungi</taxon>
        <taxon>Fungi incertae sedis</taxon>
        <taxon>Mucoromycota</taxon>
        <taxon>Mortierellomycotina</taxon>
        <taxon>Mortierellomycetes</taxon>
        <taxon>Mortierellales</taxon>
        <taxon>Mortierellaceae</taxon>
        <taxon>Modicella</taxon>
    </lineage>
</organism>
<gene>
    <name evidence="1" type="ORF">BGZ65_004856</name>
</gene>
<sequence>MFLYLYSSSQVLNRFQRSSAGISSLVFRVPKDSANQEPHLIVGCEDSGMYETKSMEDSTVQVAREYVGFDLDGPAHARPIAGGPALVGVSKEGGLLRFSGSVARSV</sequence>
<comment type="caution">
    <text evidence="1">The sequence shown here is derived from an EMBL/GenBank/DDBJ whole genome shotgun (WGS) entry which is preliminary data.</text>
</comment>
<dbReference type="OrthoDB" id="10257301at2759"/>
<dbReference type="Proteomes" id="UP000749646">
    <property type="component" value="Unassembled WGS sequence"/>
</dbReference>
<evidence type="ECO:0000313" key="2">
    <source>
        <dbReference type="Proteomes" id="UP000749646"/>
    </source>
</evidence>
<keyword evidence="2" id="KW-1185">Reference proteome</keyword>
<reference evidence="1" key="1">
    <citation type="journal article" date="2020" name="Fungal Divers.">
        <title>Resolving the Mortierellaceae phylogeny through synthesis of multi-gene phylogenetics and phylogenomics.</title>
        <authorList>
            <person name="Vandepol N."/>
            <person name="Liber J."/>
            <person name="Desiro A."/>
            <person name="Na H."/>
            <person name="Kennedy M."/>
            <person name="Barry K."/>
            <person name="Grigoriev I.V."/>
            <person name="Miller A.N."/>
            <person name="O'Donnell K."/>
            <person name="Stajich J.E."/>
            <person name="Bonito G."/>
        </authorList>
    </citation>
    <scope>NUCLEOTIDE SEQUENCE</scope>
    <source>
        <strain evidence="1">MES-2147</strain>
    </source>
</reference>
<dbReference type="AlphaFoldDB" id="A0A9P6IK26"/>
<proteinExistence type="predicted"/>
<protein>
    <submittedName>
        <fullName evidence="1">Uncharacterized protein</fullName>
    </submittedName>
</protein>
<name>A0A9P6IK26_9FUNG</name>
<accession>A0A9P6IK26</accession>
<evidence type="ECO:0000313" key="1">
    <source>
        <dbReference type="EMBL" id="KAF9931544.1"/>
    </source>
</evidence>